<dbReference type="HOGENOM" id="CLU_087539_0_1_9"/>
<feature type="domain" description="HTH tetR-type" evidence="3">
    <location>
        <begin position="8"/>
        <end position="68"/>
    </location>
</feature>
<evidence type="ECO:0000256" key="2">
    <source>
        <dbReference type="PROSITE-ProRule" id="PRU00335"/>
    </source>
</evidence>
<dbReference type="Proteomes" id="UP000019247">
    <property type="component" value="Unassembled WGS sequence"/>
</dbReference>
<dbReference type="STRING" id="1400520.LFAB_17145"/>
<reference evidence="4 5" key="1">
    <citation type="journal article" date="2014" name="Genome Announc.">
        <title>Genome Sequence of Lactobacillus fabifermentans Strain T30PCM01, Isolated from Fermenting Grape Marc.</title>
        <authorList>
            <person name="Treu L."/>
            <person name="Vendramin V."/>
            <person name="Bovo B."/>
            <person name="Giacomini A."/>
            <person name="Corich V."/>
            <person name="Campanaro S."/>
        </authorList>
    </citation>
    <scope>NUCLEOTIDE SEQUENCE [LARGE SCALE GENOMIC DNA]</scope>
    <source>
        <strain evidence="4 5">T30PCM01</strain>
    </source>
</reference>
<dbReference type="InterPro" id="IPR009057">
    <property type="entry name" value="Homeodomain-like_sf"/>
</dbReference>
<dbReference type="InterPro" id="IPR001647">
    <property type="entry name" value="HTH_TetR"/>
</dbReference>
<sequence>MAHNQHWQDTHELLQKLVFDLMQSQPAEQITIRHICRLANINRTTFYRHFEDLPLLIKEAQTNKRRELMQTFYAQAEREQLHFLDHHSLVLFLSFIKSNGWFYQSILKNRQDFPIQEGFDQLFERLTEMIQRRQPNVTENELMYDFVAFQSSFTAILKRWAQTNYADSPDWLATVILANLPVVMANALADAPCD</sequence>
<dbReference type="InterPro" id="IPR050624">
    <property type="entry name" value="HTH-type_Tx_Regulator"/>
</dbReference>
<accession>W6T447</accession>
<dbReference type="PROSITE" id="PS50977">
    <property type="entry name" value="HTH_TETR_2"/>
    <property type="match status" value="1"/>
</dbReference>
<dbReference type="PATRIC" id="fig|1400520.3.peg.3375"/>
<protein>
    <submittedName>
        <fullName evidence="4">TetR family transcriptional regulator</fullName>
    </submittedName>
</protein>
<keyword evidence="1 2" id="KW-0238">DNA-binding</keyword>
<dbReference type="eggNOG" id="COG1309">
    <property type="taxonomic scope" value="Bacteria"/>
</dbReference>
<evidence type="ECO:0000313" key="4">
    <source>
        <dbReference type="EMBL" id="ETY72589.1"/>
    </source>
</evidence>
<dbReference type="EMBL" id="AWWK01000094">
    <property type="protein sequence ID" value="ETY72589.1"/>
    <property type="molecule type" value="Genomic_DNA"/>
</dbReference>
<dbReference type="Gene3D" id="1.10.357.10">
    <property type="entry name" value="Tetracycline Repressor, domain 2"/>
    <property type="match status" value="1"/>
</dbReference>
<dbReference type="GO" id="GO:0003677">
    <property type="term" value="F:DNA binding"/>
    <property type="evidence" value="ECO:0007669"/>
    <property type="project" value="UniProtKB-UniRule"/>
</dbReference>
<comment type="caution">
    <text evidence="4">The sequence shown here is derived from an EMBL/GenBank/DDBJ whole genome shotgun (WGS) entry which is preliminary data.</text>
</comment>
<evidence type="ECO:0000259" key="3">
    <source>
        <dbReference type="PROSITE" id="PS50977"/>
    </source>
</evidence>
<organism evidence="4 5">
    <name type="scientific">Lactiplantibacillus fabifermentans T30PCM01</name>
    <dbReference type="NCBI Taxonomy" id="1400520"/>
    <lineage>
        <taxon>Bacteria</taxon>
        <taxon>Bacillati</taxon>
        <taxon>Bacillota</taxon>
        <taxon>Bacilli</taxon>
        <taxon>Lactobacillales</taxon>
        <taxon>Lactobacillaceae</taxon>
        <taxon>Lactiplantibacillus</taxon>
    </lineage>
</organism>
<dbReference type="OrthoDB" id="9810250at2"/>
<dbReference type="PANTHER" id="PTHR43479:SF11">
    <property type="entry name" value="ACREF_ENVCD OPERON REPRESSOR-RELATED"/>
    <property type="match status" value="1"/>
</dbReference>
<gene>
    <name evidence="4" type="ORF">LFAB_17145</name>
</gene>
<evidence type="ECO:0000256" key="1">
    <source>
        <dbReference type="ARBA" id="ARBA00023125"/>
    </source>
</evidence>
<dbReference type="SUPFAM" id="SSF46689">
    <property type="entry name" value="Homeodomain-like"/>
    <property type="match status" value="1"/>
</dbReference>
<proteinExistence type="predicted"/>
<evidence type="ECO:0000313" key="5">
    <source>
        <dbReference type="Proteomes" id="UP000019247"/>
    </source>
</evidence>
<dbReference type="AlphaFoldDB" id="W6T447"/>
<dbReference type="RefSeq" id="WP_033614971.1">
    <property type="nucleotide sequence ID" value="NZ_KK036540.1"/>
</dbReference>
<feature type="DNA-binding region" description="H-T-H motif" evidence="2">
    <location>
        <begin position="31"/>
        <end position="50"/>
    </location>
</feature>
<name>W6T447_9LACO</name>
<dbReference type="PANTHER" id="PTHR43479">
    <property type="entry name" value="ACREF/ENVCD OPERON REPRESSOR-RELATED"/>
    <property type="match status" value="1"/>
</dbReference>